<evidence type="ECO:0000256" key="1">
    <source>
        <dbReference type="SAM" id="MobiDB-lite"/>
    </source>
</evidence>
<protein>
    <recommendedName>
        <fullName evidence="3">Peptidase M56 domain-containing protein</fullName>
    </recommendedName>
</protein>
<feature type="transmembrane region" description="Helical" evidence="2">
    <location>
        <begin position="6"/>
        <end position="25"/>
    </location>
</feature>
<dbReference type="PANTHER" id="PTHR34978">
    <property type="entry name" value="POSSIBLE SENSOR-TRANSDUCER PROTEIN BLAR"/>
    <property type="match status" value="1"/>
</dbReference>
<organism evidence="4 5">
    <name type="scientific">Flavobacterium arsenatis</name>
    <dbReference type="NCBI Taxonomy" id="1484332"/>
    <lineage>
        <taxon>Bacteria</taxon>
        <taxon>Pseudomonadati</taxon>
        <taxon>Bacteroidota</taxon>
        <taxon>Flavobacteriia</taxon>
        <taxon>Flavobacteriales</taxon>
        <taxon>Flavobacteriaceae</taxon>
        <taxon>Flavobacterium</taxon>
    </lineage>
</organism>
<keyword evidence="2" id="KW-0812">Transmembrane</keyword>
<comment type="caution">
    <text evidence="4">The sequence shown here is derived from an EMBL/GenBank/DDBJ whole genome shotgun (WGS) entry which is preliminary data.</text>
</comment>
<dbReference type="InterPro" id="IPR008756">
    <property type="entry name" value="Peptidase_M56"/>
</dbReference>
<evidence type="ECO:0000256" key="2">
    <source>
        <dbReference type="SAM" id="Phobius"/>
    </source>
</evidence>
<dbReference type="Proteomes" id="UP001255185">
    <property type="component" value="Unassembled WGS sequence"/>
</dbReference>
<feature type="transmembrane region" description="Helical" evidence="2">
    <location>
        <begin position="37"/>
        <end position="54"/>
    </location>
</feature>
<feature type="compositionally biased region" description="Pro residues" evidence="1">
    <location>
        <begin position="451"/>
        <end position="478"/>
    </location>
</feature>
<dbReference type="RefSeq" id="WP_310028470.1">
    <property type="nucleotide sequence ID" value="NZ_JAVDVI010000020.1"/>
</dbReference>
<gene>
    <name evidence="4" type="ORF">J2X31_003454</name>
</gene>
<dbReference type="CDD" id="cd07341">
    <property type="entry name" value="M56_BlaR1_MecR1_like"/>
    <property type="match status" value="1"/>
</dbReference>
<accession>A0ABU1TU78</accession>
<dbReference type="Pfam" id="PF05569">
    <property type="entry name" value="Peptidase_M56"/>
    <property type="match status" value="1"/>
</dbReference>
<keyword evidence="2" id="KW-0472">Membrane</keyword>
<keyword evidence="5" id="KW-1185">Reference proteome</keyword>
<feature type="region of interest" description="Disordered" evidence="1">
    <location>
        <begin position="563"/>
        <end position="650"/>
    </location>
</feature>
<sequence>MEPILLYFIKSGALIVLFLSAYYFFLRKETFFKSNRWFLLFGLVISVVLPVVTFKKTIWVEPAPVVGYVPATASVPRVDYNWNGPAEAVVTVVPEKTFEINWLWVAIGVYALGILALLVKFALDYYALKKVLKGKKVYQQEDYKFVNVEENIAPFSYFNYIVYNPGLYSEVEMQNILEHEKVHCSQNHTIDVLIARIFCIAFWWNPFVWFYKKAIMQNLEFIADSDAFKNISDKKAYQFTLLKITTHESCVAISNHFFQSLIKKRIVMLNKNQSKRWNSWKYAIIVPALAVFMWQFQVKVVAQEKETEVFATSNEETLSSDTMAIIKMRWKKDTPDEEFESDAKLLKEQGVIMKFSKIKRNKKGEIIAIKISYKDNLGNEQVKQVSGNNPIEPIVFIREIDSNGKGRVGFQENIATVKIVGDDEEVNEVAYATAYSYSNITPPTPPMPPMPPAVPNYPLPPTPPNFPTPPTPPTPPTTPQTESNKKAWDKFEEDMKKFEAKMNSTEMKKWEKEMEEYAKKMDAMNPNTEAFDKDMQQFEKEMKVFEAEMKAFEKKMQEFSLQIEKEVQTEMHNGRELSREEREEARKIREENRAQAQKDREQAQKDRAQAQKDREQAQKDRAQAQKDREQAIKDRAQAKKDREKSLKEKK</sequence>
<feature type="region of interest" description="Disordered" evidence="1">
    <location>
        <begin position="451"/>
        <end position="485"/>
    </location>
</feature>
<feature type="domain" description="Peptidase M56" evidence="3">
    <location>
        <begin position="168"/>
        <end position="269"/>
    </location>
</feature>
<name>A0ABU1TU78_9FLAO</name>
<evidence type="ECO:0000259" key="3">
    <source>
        <dbReference type="Pfam" id="PF05569"/>
    </source>
</evidence>
<dbReference type="InterPro" id="IPR052173">
    <property type="entry name" value="Beta-lactam_resp_regulator"/>
</dbReference>
<keyword evidence="2" id="KW-1133">Transmembrane helix</keyword>
<feature type="transmembrane region" description="Helical" evidence="2">
    <location>
        <begin position="102"/>
        <end position="123"/>
    </location>
</feature>
<evidence type="ECO:0000313" key="4">
    <source>
        <dbReference type="EMBL" id="MDR6969423.1"/>
    </source>
</evidence>
<dbReference type="EMBL" id="JAVDVI010000020">
    <property type="protein sequence ID" value="MDR6969423.1"/>
    <property type="molecule type" value="Genomic_DNA"/>
</dbReference>
<evidence type="ECO:0000313" key="5">
    <source>
        <dbReference type="Proteomes" id="UP001255185"/>
    </source>
</evidence>
<dbReference type="PANTHER" id="PTHR34978:SF3">
    <property type="entry name" value="SLR0241 PROTEIN"/>
    <property type="match status" value="1"/>
</dbReference>
<reference evidence="4 5" key="1">
    <citation type="submission" date="2023-07" db="EMBL/GenBank/DDBJ databases">
        <title>Sorghum-associated microbial communities from plants grown in Nebraska, USA.</title>
        <authorList>
            <person name="Schachtman D."/>
        </authorList>
    </citation>
    <scope>NUCLEOTIDE SEQUENCE [LARGE SCALE GENOMIC DNA]</scope>
    <source>
        <strain evidence="4 5">3773</strain>
    </source>
</reference>
<proteinExistence type="predicted"/>